<comment type="caution">
    <text evidence="18">The sequence shown here is derived from an EMBL/GenBank/DDBJ whole genome shotgun (WGS) entry which is preliminary data.</text>
</comment>
<comment type="similarity">
    <text evidence="5 14 16">Belongs to the RNase HII family.</text>
</comment>
<evidence type="ECO:0000256" key="2">
    <source>
        <dbReference type="ARBA" id="ARBA00001946"/>
    </source>
</evidence>
<evidence type="ECO:0000256" key="14">
    <source>
        <dbReference type="HAMAP-Rule" id="MF_00052"/>
    </source>
</evidence>
<evidence type="ECO:0000256" key="7">
    <source>
        <dbReference type="ARBA" id="ARBA00019179"/>
    </source>
</evidence>
<comment type="catalytic activity">
    <reaction evidence="1 14 15 16">
        <text>Endonucleolytic cleavage to 5'-phosphomonoester.</text>
        <dbReference type="EC" id="3.1.26.4"/>
    </reaction>
</comment>
<dbReference type="InterPro" id="IPR036397">
    <property type="entry name" value="RNaseH_sf"/>
</dbReference>
<dbReference type="InterPro" id="IPR022898">
    <property type="entry name" value="RNase_HII"/>
</dbReference>
<dbReference type="EMBL" id="QOCW01000035">
    <property type="protein sequence ID" value="RBW67540.1"/>
    <property type="molecule type" value="Genomic_DNA"/>
</dbReference>
<keyword evidence="10 14" id="KW-0479">Metal-binding</keyword>
<dbReference type="RefSeq" id="WP_113808301.1">
    <property type="nucleotide sequence ID" value="NZ_QOCW01000035.1"/>
</dbReference>
<dbReference type="PANTHER" id="PTHR10954:SF18">
    <property type="entry name" value="RIBONUCLEASE HII"/>
    <property type="match status" value="1"/>
</dbReference>
<evidence type="ECO:0000256" key="11">
    <source>
        <dbReference type="ARBA" id="ARBA00022759"/>
    </source>
</evidence>
<organism evidence="18 19">
    <name type="scientific">Bacillus taeanensis</name>
    <dbReference type="NCBI Taxonomy" id="273032"/>
    <lineage>
        <taxon>Bacteria</taxon>
        <taxon>Bacillati</taxon>
        <taxon>Bacillota</taxon>
        <taxon>Bacilli</taxon>
        <taxon>Bacillales</taxon>
        <taxon>Bacillaceae</taxon>
        <taxon>Bacillus</taxon>
    </lineage>
</organism>
<dbReference type="GO" id="GO:0043137">
    <property type="term" value="P:DNA replication, removal of RNA primer"/>
    <property type="evidence" value="ECO:0007669"/>
    <property type="project" value="TreeGrafter"/>
</dbReference>
<dbReference type="InterPro" id="IPR001352">
    <property type="entry name" value="RNase_HII/HIII"/>
</dbReference>
<dbReference type="Pfam" id="PF01351">
    <property type="entry name" value="RNase_HII"/>
    <property type="match status" value="1"/>
</dbReference>
<evidence type="ECO:0000256" key="1">
    <source>
        <dbReference type="ARBA" id="ARBA00000077"/>
    </source>
</evidence>
<sequence length="256" mass="28725">MKLTSIKEIEQALTAESLSIEEIESLKQDRRKGVQRLLTKWQKQQNELENIKRMFEDMSVYEKDLKLQGKQFIAGVDEVGRGPLAGPVVTAAVILPNEPILGLNDSKKLSKSRREELYKQIKNQAVAIGIGIMSAKEIDQHNIYQATKKAMVQAVNNLTIKPDHLLIDAMELPLPISQTSIIKGDANSISIAAASIVAKVTRDKIMEELSQTYPQYGFEKNAGYGTKEHLNALYKYGVTEEHRKTFSPVKEMITLD</sequence>
<comment type="function">
    <text evidence="3 14 16">Endonuclease that specifically degrades the RNA of RNA-DNA hybrids.</text>
</comment>
<evidence type="ECO:0000313" key="18">
    <source>
        <dbReference type="EMBL" id="RBW67540.1"/>
    </source>
</evidence>
<keyword evidence="19" id="KW-1185">Reference proteome</keyword>
<evidence type="ECO:0000256" key="12">
    <source>
        <dbReference type="ARBA" id="ARBA00022801"/>
    </source>
</evidence>
<evidence type="ECO:0000256" key="4">
    <source>
        <dbReference type="ARBA" id="ARBA00004496"/>
    </source>
</evidence>
<dbReference type="PANTHER" id="PTHR10954">
    <property type="entry name" value="RIBONUCLEASE H2 SUBUNIT A"/>
    <property type="match status" value="1"/>
</dbReference>
<comment type="cofactor">
    <cofactor evidence="14 15">
        <name>Mn(2+)</name>
        <dbReference type="ChEBI" id="CHEBI:29035"/>
    </cofactor>
    <cofactor evidence="14 15">
        <name>Mg(2+)</name>
        <dbReference type="ChEBI" id="CHEBI:18420"/>
    </cofactor>
    <text evidence="14 15">Manganese or magnesium. Binds 1 divalent metal ion per monomer in the absence of substrate. May bind a second metal ion after substrate binding.</text>
</comment>
<evidence type="ECO:0000256" key="6">
    <source>
        <dbReference type="ARBA" id="ARBA00012180"/>
    </source>
</evidence>
<keyword evidence="13 14" id="KW-0464">Manganese</keyword>
<evidence type="ECO:0000256" key="13">
    <source>
        <dbReference type="ARBA" id="ARBA00023211"/>
    </source>
</evidence>
<dbReference type="EC" id="3.1.26.4" evidence="6 14"/>
<keyword evidence="9 14" id="KW-0540">Nuclease</keyword>
<feature type="domain" description="RNase H type-2" evidence="17">
    <location>
        <begin position="71"/>
        <end position="256"/>
    </location>
</feature>
<dbReference type="InterPro" id="IPR012337">
    <property type="entry name" value="RNaseH-like_sf"/>
</dbReference>
<evidence type="ECO:0000256" key="5">
    <source>
        <dbReference type="ARBA" id="ARBA00007383"/>
    </source>
</evidence>
<dbReference type="GO" id="GO:0004523">
    <property type="term" value="F:RNA-DNA hybrid ribonuclease activity"/>
    <property type="evidence" value="ECO:0007669"/>
    <property type="project" value="UniProtKB-UniRule"/>
</dbReference>
<evidence type="ECO:0000256" key="3">
    <source>
        <dbReference type="ARBA" id="ARBA00004065"/>
    </source>
</evidence>
<dbReference type="GO" id="GO:0005737">
    <property type="term" value="C:cytoplasm"/>
    <property type="evidence" value="ECO:0007669"/>
    <property type="project" value="UniProtKB-SubCell"/>
</dbReference>
<accession>A0A366XMF5</accession>
<dbReference type="GO" id="GO:0006298">
    <property type="term" value="P:mismatch repair"/>
    <property type="evidence" value="ECO:0007669"/>
    <property type="project" value="TreeGrafter"/>
</dbReference>
<dbReference type="GO" id="GO:0032299">
    <property type="term" value="C:ribonuclease H2 complex"/>
    <property type="evidence" value="ECO:0007669"/>
    <property type="project" value="TreeGrafter"/>
</dbReference>
<keyword evidence="11 14" id="KW-0255">Endonuclease</keyword>
<dbReference type="FunFam" id="3.30.420.10:FF:000006">
    <property type="entry name" value="Ribonuclease HII"/>
    <property type="match status" value="1"/>
</dbReference>
<evidence type="ECO:0000256" key="9">
    <source>
        <dbReference type="ARBA" id="ARBA00022722"/>
    </source>
</evidence>
<dbReference type="HAMAP" id="MF_00052_B">
    <property type="entry name" value="RNase_HII_B"/>
    <property type="match status" value="1"/>
</dbReference>
<comment type="subcellular location">
    <subcellularLocation>
        <location evidence="4 14">Cytoplasm</location>
    </subcellularLocation>
</comment>
<keyword evidence="12 14" id="KW-0378">Hydrolase</keyword>
<evidence type="ECO:0000256" key="8">
    <source>
        <dbReference type="ARBA" id="ARBA00022490"/>
    </source>
</evidence>
<evidence type="ECO:0000256" key="16">
    <source>
        <dbReference type="RuleBase" id="RU003515"/>
    </source>
</evidence>
<feature type="binding site" evidence="14 15">
    <location>
        <position position="77"/>
    </location>
    <ligand>
        <name>a divalent metal cation</name>
        <dbReference type="ChEBI" id="CHEBI:60240"/>
    </ligand>
</feature>
<protein>
    <recommendedName>
        <fullName evidence="7 14">Ribonuclease HII</fullName>
        <shortName evidence="14">RNase HII</shortName>
        <ecNumber evidence="6 14">3.1.26.4</ecNumber>
    </recommendedName>
</protein>
<evidence type="ECO:0000313" key="19">
    <source>
        <dbReference type="Proteomes" id="UP000253314"/>
    </source>
</evidence>
<gene>
    <name evidence="14" type="primary">rnhB</name>
    <name evidence="18" type="ORF">DS031_21880</name>
</gene>
<dbReference type="PROSITE" id="PS51975">
    <property type="entry name" value="RNASE_H_2"/>
    <property type="match status" value="1"/>
</dbReference>
<name>A0A366XMF5_9BACI</name>
<evidence type="ECO:0000256" key="10">
    <source>
        <dbReference type="ARBA" id="ARBA00022723"/>
    </source>
</evidence>
<dbReference type="AlphaFoldDB" id="A0A366XMF5"/>
<dbReference type="InterPro" id="IPR024567">
    <property type="entry name" value="RNase_HII/HIII_dom"/>
</dbReference>
<feature type="binding site" evidence="14 15">
    <location>
        <position position="168"/>
    </location>
    <ligand>
        <name>a divalent metal cation</name>
        <dbReference type="ChEBI" id="CHEBI:60240"/>
    </ligand>
</feature>
<dbReference type="GO" id="GO:0003723">
    <property type="term" value="F:RNA binding"/>
    <property type="evidence" value="ECO:0007669"/>
    <property type="project" value="UniProtKB-UniRule"/>
</dbReference>
<evidence type="ECO:0000256" key="15">
    <source>
        <dbReference type="PROSITE-ProRule" id="PRU01319"/>
    </source>
</evidence>
<proteinExistence type="inferred from homology"/>
<keyword evidence="8 14" id="KW-0963">Cytoplasm</keyword>
<dbReference type="SUPFAM" id="SSF53098">
    <property type="entry name" value="Ribonuclease H-like"/>
    <property type="match status" value="1"/>
</dbReference>
<dbReference type="NCBIfam" id="NF000594">
    <property type="entry name" value="PRK00015.1-1"/>
    <property type="match status" value="1"/>
</dbReference>
<feature type="binding site" evidence="14 15">
    <location>
        <position position="78"/>
    </location>
    <ligand>
        <name>a divalent metal cation</name>
        <dbReference type="ChEBI" id="CHEBI:60240"/>
    </ligand>
</feature>
<dbReference type="NCBIfam" id="NF000595">
    <property type="entry name" value="PRK00015.1-3"/>
    <property type="match status" value="1"/>
</dbReference>
<dbReference type="CDD" id="cd07182">
    <property type="entry name" value="RNase_HII_bacteria_HII_like"/>
    <property type="match status" value="1"/>
</dbReference>
<dbReference type="Proteomes" id="UP000253314">
    <property type="component" value="Unassembled WGS sequence"/>
</dbReference>
<reference evidence="18 19" key="1">
    <citation type="submission" date="2018-07" db="EMBL/GenBank/DDBJ databases">
        <title>Lottiidibacillus patelloidae gen. nov., sp. nov., isolated from the intestinal tract of a marine limpet and the reclassification of B. taeanensis BH030017T, B. algicola KMM 3737T and B. hwajinpoensis SW-72T as genus Lottiidibacillus.</title>
        <authorList>
            <person name="Liu R."/>
            <person name="Huang Z."/>
        </authorList>
    </citation>
    <scope>NUCLEOTIDE SEQUENCE [LARGE SCALE GENOMIC DNA]</scope>
    <source>
        <strain evidence="18 19">BH030017</strain>
    </source>
</reference>
<evidence type="ECO:0000259" key="17">
    <source>
        <dbReference type="PROSITE" id="PS51975"/>
    </source>
</evidence>
<dbReference type="Gene3D" id="3.30.420.10">
    <property type="entry name" value="Ribonuclease H-like superfamily/Ribonuclease H"/>
    <property type="match status" value="1"/>
</dbReference>
<dbReference type="OrthoDB" id="9803420at2"/>
<dbReference type="GO" id="GO:0030145">
    <property type="term" value="F:manganese ion binding"/>
    <property type="evidence" value="ECO:0007669"/>
    <property type="project" value="UniProtKB-UniRule"/>
</dbReference>
<comment type="cofactor">
    <cofactor evidence="2">
        <name>Mg(2+)</name>
        <dbReference type="ChEBI" id="CHEBI:18420"/>
    </cofactor>
</comment>